<dbReference type="Pfam" id="PF03160">
    <property type="entry name" value="Calx-beta"/>
    <property type="match status" value="2"/>
</dbReference>
<evidence type="ECO:0000256" key="1">
    <source>
        <dbReference type="ARBA" id="ARBA00022729"/>
    </source>
</evidence>
<dbReference type="Gene3D" id="2.60.40.2030">
    <property type="match status" value="2"/>
</dbReference>
<name>A0ABN6FVF3_9GAMM</name>
<dbReference type="RefSeq" id="WP_213434567.1">
    <property type="nucleotide sequence ID" value="NZ_AP024545.1"/>
</dbReference>
<feature type="domain" description="Calx-beta" evidence="4">
    <location>
        <begin position="721"/>
        <end position="807"/>
    </location>
</feature>
<protein>
    <recommendedName>
        <fullName evidence="4">Calx-beta domain-containing protein</fullName>
    </recommendedName>
</protein>
<dbReference type="InterPro" id="IPR003644">
    <property type="entry name" value="Calx_beta"/>
</dbReference>
<keyword evidence="2" id="KW-0677">Repeat</keyword>
<keyword evidence="3" id="KW-0106">Calcium</keyword>
<evidence type="ECO:0000256" key="2">
    <source>
        <dbReference type="ARBA" id="ARBA00022737"/>
    </source>
</evidence>
<accession>A0ABN6FVF3</accession>
<reference evidence="5 6" key="1">
    <citation type="submission" date="2021-03" db="EMBL/GenBank/DDBJ databases">
        <title>Complete Genome Sequences of Two Lysobacter Strains Isolated from Sea Water (Lysobacter caseinilyticus) and Soil (Lysobacter helvus) in South Korea.</title>
        <authorList>
            <person name="Watanabe Y."/>
            <person name="Arakawa K."/>
        </authorList>
    </citation>
    <scope>NUCLEOTIDE SEQUENCE [LARGE SCALE GENOMIC DNA]</scope>
    <source>
        <strain evidence="5 6">KVB24</strain>
    </source>
</reference>
<evidence type="ECO:0000313" key="6">
    <source>
        <dbReference type="Proteomes" id="UP000681317"/>
    </source>
</evidence>
<dbReference type="SUPFAM" id="SSF141072">
    <property type="entry name" value="CalX-like"/>
    <property type="match status" value="2"/>
</dbReference>
<evidence type="ECO:0000313" key="5">
    <source>
        <dbReference type="EMBL" id="BCT93650.1"/>
    </source>
</evidence>
<evidence type="ECO:0000256" key="3">
    <source>
        <dbReference type="ARBA" id="ARBA00022837"/>
    </source>
</evidence>
<keyword evidence="1" id="KW-0732">Signal</keyword>
<dbReference type="Proteomes" id="UP000681317">
    <property type="component" value="Chromosome"/>
</dbReference>
<dbReference type="InterPro" id="IPR038081">
    <property type="entry name" value="CalX-like_sf"/>
</dbReference>
<proteinExistence type="predicted"/>
<dbReference type="SUPFAM" id="SSF55486">
    <property type="entry name" value="Metalloproteases ('zincins'), catalytic domain"/>
    <property type="match status" value="1"/>
</dbReference>
<evidence type="ECO:0000259" key="4">
    <source>
        <dbReference type="Pfam" id="PF03160"/>
    </source>
</evidence>
<dbReference type="Pfam" id="PF13583">
    <property type="entry name" value="Reprolysin_4"/>
    <property type="match status" value="1"/>
</dbReference>
<dbReference type="EMBL" id="AP024545">
    <property type="protein sequence ID" value="BCT93650.1"/>
    <property type="molecule type" value="Genomic_DNA"/>
</dbReference>
<sequence>MDALPATNAQRGIPFALTRSVAEAAVREGVLRIAIADQRGFDVAIERDTHDGFGNWQVIGRVQTRLGPQAMVATFGKRAVFAVLPLPDGRTLEVTTDHGATTIAEAGGLVPEGMQGLAANNDAFDVREIPATKVHDIATTDASTRVQLPTLRTDGLQALAAEATGEVTINVLGLYGPDLIAQLGDEESARTEVAHMLAVANQAHVDSGSRIRLALAGTLAISNPYDANTTALYGIQNTSHNVGMPFPVEAGRWIASADLVFLARPRGAVDATCGASFRIAESTGRNTLKRAFAFAVANVAPCSPYALSHELGHLLGNAHDRDTEGYDNQDVVRHGVLPYASGYRQFGSPAFATVMADPSGLPTLNVFSSPFSSACGAPCGIADEADEVRSMNSIAAEIADFAGAPDTVTFGNAAGFEPLAGENSRWIVAWANYNAPMFPQGFAGFDVAVVGGTATQGVDYKLSSAFVNGGGNAAQVFVEVLPDEIVEPDETILLRITSRNGWPIDKDTATITILDDDPRPVIRGAVRFDGVSKPSGPFNLQARAGNGNHFDDGGMVVQVASPDYAFAFPVVRGTSPYLTFDNTCCSARYAVPVWLTDVRGDLTRDVTFRAAYHVLLRGIDSGKQFIDIGQGPPVEYSGGGYIDRMVPGGARVTFYDRNQQGTVAGFFDDVRQNIDATFAYTPTTKVLVSAPKSVREGDAGVRRVRFDLKVLTTILAPIESITLDWRTRSGTATEGRDFVAASGTLVIPAEAIASSYYTDPRAASLYVDILGDTLPESAEWLELELTPATEGVEAVPARTRLTLRDDDHRTSTPLPAEKL</sequence>
<gene>
    <name evidence="5" type="ORF">LYSCAS_26740</name>
</gene>
<organism evidence="5 6">
    <name type="scientific">Noviluteimonas caseinilytica</name>
    <dbReference type="NCBI Taxonomy" id="2675101"/>
    <lineage>
        <taxon>Bacteria</taxon>
        <taxon>Pseudomonadati</taxon>
        <taxon>Pseudomonadota</taxon>
        <taxon>Gammaproteobacteria</taxon>
        <taxon>Lysobacterales</taxon>
        <taxon>Lysobacteraceae</taxon>
        <taxon>Noviluteimonas</taxon>
    </lineage>
</organism>
<keyword evidence="6" id="KW-1185">Reference proteome</keyword>
<feature type="domain" description="Calx-beta" evidence="4">
    <location>
        <begin position="450"/>
        <end position="517"/>
    </location>
</feature>